<dbReference type="RefSeq" id="XP_022322825.1">
    <property type="nucleotide sequence ID" value="XM_022467117.1"/>
</dbReference>
<dbReference type="InterPro" id="IPR018289">
    <property type="entry name" value="MULE_transposase_dom"/>
</dbReference>
<evidence type="ECO:0000259" key="5">
    <source>
        <dbReference type="Pfam" id="PF04500"/>
    </source>
</evidence>
<reference evidence="8 9" key="1">
    <citation type="submission" date="2025-04" db="UniProtKB">
        <authorList>
            <consortium name="RefSeq"/>
        </authorList>
    </citation>
    <scope>IDENTIFICATION</scope>
    <source>
        <tissue evidence="8 9">Whole sample</tissue>
    </source>
</reference>
<feature type="domain" description="FLYWCH-type" evidence="5">
    <location>
        <begin position="314"/>
        <end position="373"/>
    </location>
</feature>
<dbReference type="Proteomes" id="UP000694844">
    <property type="component" value="Chromosome 3"/>
</dbReference>
<dbReference type="RefSeq" id="XP_022322826.1">
    <property type="nucleotide sequence ID" value="XM_022467118.1"/>
</dbReference>
<dbReference type="Pfam" id="PF10551">
    <property type="entry name" value="MULE"/>
    <property type="match status" value="1"/>
</dbReference>
<keyword evidence="1" id="KW-0479">Metal-binding</keyword>
<dbReference type="OrthoDB" id="10034274at2759"/>
<evidence type="ECO:0000313" key="7">
    <source>
        <dbReference type="Proteomes" id="UP000694844"/>
    </source>
</evidence>
<evidence type="ECO:0000313" key="9">
    <source>
        <dbReference type="RefSeq" id="XP_022322826.1"/>
    </source>
</evidence>
<dbReference type="PANTHER" id="PTHR20956:SF12">
    <property type="entry name" value="FLYWCH-TYPE DOMAIN-CONTAINING PROTEIN"/>
    <property type="match status" value="1"/>
</dbReference>
<dbReference type="GO" id="GO:0008270">
    <property type="term" value="F:zinc ion binding"/>
    <property type="evidence" value="ECO:0007669"/>
    <property type="project" value="UniProtKB-KW"/>
</dbReference>
<keyword evidence="2" id="KW-0863">Zinc-finger</keyword>
<evidence type="ECO:0000256" key="3">
    <source>
        <dbReference type="ARBA" id="ARBA00022833"/>
    </source>
</evidence>
<feature type="region of interest" description="Disordered" evidence="4">
    <location>
        <begin position="416"/>
        <end position="444"/>
    </location>
</feature>
<keyword evidence="3" id="KW-0862">Zinc</keyword>
<feature type="domain" description="MULE transposase" evidence="6">
    <location>
        <begin position="494"/>
        <end position="590"/>
    </location>
</feature>
<accession>A0A8B8D578</accession>
<dbReference type="GeneID" id="111124263"/>
<dbReference type="Pfam" id="PF04500">
    <property type="entry name" value="FLYWCH"/>
    <property type="match status" value="1"/>
</dbReference>
<dbReference type="AlphaFoldDB" id="A0A8B8D578"/>
<dbReference type="Gene3D" id="2.20.25.240">
    <property type="match status" value="1"/>
</dbReference>
<keyword evidence="7" id="KW-1185">Reference proteome</keyword>
<proteinExistence type="predicted"/>
<evidence type="ECO:0000256" key="1">
    <source>
        <dbReference type="ARBA" id="ARBA00022723"/>
    </source>
</evidence>
<evidence type="ECO:0000313" key="8">
    <source>
        <dbReference type="RefSeq" id="XP_022322825.1"/>
    </source>
</evidence>
<evidence type="ECO:0000256" key="2">
    <source>
        <dbReference type="ARBA" id="ARBA00022771"/>
    </source>
</evidence>
<feature type="region of interest" description="Disordered" evidence="4">
    <location>
        <begin position="81"/>
        <end position="134"/>
    </location>
</feature>
<protein>
    <submittedName>
        <fullName evidence="8 9">Uncharacterized protein LOC111124263</fullName>
    </submittedName>
</protein>
<sequence length="771" mass="88554">MATTIHVPSIPIHIPLGMPMPMPYPYIPQCWGPTPMCYPQMPYMQPIPQMPPQQLQQQVPQQLQLPQQQIQQFPQLPIHQVPQQIQQPQQQAQQMPQHQMQQQTQPIPQLPQQQSQQQMSQQIQPQKQQQHILQQPVHQILEHVQSQPCIHSAQQQPHHIQLQPQSQSCPESQTMMVTRIHGATVHAGNPVSTRSQETNPMYADHSEHKHDLFGAPSTPLSLKTSAQLPLYDSSHGLVSSQNELESPDTVVVSKITDQQETDRELVNSTCFARDSVIESAPEVDVNNASEDVIEDIPPQTNTPGPEYEVVDLGTSRGNKKLVDKRGYQYTLKKSKGEGHGYWRCAKRGKINPCPATVMQDGGNFKEGVRAHNHAAEPGVHLSVKIKSEIKETSTQNVFSQSAPQIVEDVLRRLADAEAPPASRPKPANLTRAAQRVRQSMRPKDPKDLNFELATDFLDSQMPELHHQDVYVSGQRHLLVYTTHQLQLLAKAKTWYMDATFHVVNQPWTQLFSVHSFIRSGSHMKQVPLAFCFMSRKRTDDYYEVLRAIDRLLPAQIALQTCVVDFEAGVWRAIQDRFPGTVIQGCVFHWTQALYRKIQELGLQRAYNERGDVHHFLRLVMALPFLPPEHIEGTYHYLDQRVQTDELNEFMDYVWRQWFRHPSFRVRNWSVYMLSVRTNNDLEGWHNRLNSRMNSRGPVPFYLLLLEMYKEATNIPLQARLLTEGKMQRIHRKRATEMNGQLFQAWKQYNDGLITTSQLLRACAELYGPVAN</sequence>
<name>A0A8B8D578_CRAVI</name>
<evidence type="ECO:0000256" key="4">
    <source>
        <dbReference type="SAM" id="MobiDB-lite"/>
    </source>
</evidence>
<dbReference type="InterPro" id="IPR007588">
    <property type="entry name" value="Znf_FLYWCH"/>
</dbReference>
<dbReference type="PANTHER" id="PTHR20956">
    <property type="entry name" value="HEH2P"/>
    <property type="match status" value="1"/>
</dbReference>
<dbReference type="KEGG" id="cvn:111124263"/>
<evidence type="ECO:0000259" key="6">
    <source>
        <dbReference type="Pfam" id="PF10551"/>
    </source>
</evidence>
<organism evidence="7 8">
    <name type="scientific">Crassostrea virginica</name>
    <name type="common">Eastern oyster</name>
    <dbReference type="NCBI Taxonomy" id="6565"/>
    <lineage>
        <taxon>Eukaryota</taxon>
        <taxon>Metazoa</taxon>
        <taxon>Spiralia</taxon>
        <taxon>Lophotrochozoa</taxon>
        <taxon>Mollusca</taxon>
        <taxon>Bivalvia</taxon>
        <taxon>Autobranchia</taxon>
        <taxon>Pteriomorphia</taxon>
        <taxon>Ostreida</taxon>
        <taxon>Ostreoidea</taxon>
        <taxon>Ostreidae</taxon>
        <taxon>Crassostrea</taxon>
    </lineage>
</organism>
<gene>
    <name evidence="8 9" type="primary">LOC111124263</name>
</gene>